<keyword evidence="1" id="KW-0007">Acetylation</keyword>
<feature type="domain" description="AMP-dependent synthetase/ligase" evidence="2">
    <location>
        <begin position="63"/>
        <end position="185"/>
    </location>
</feature>
<evidence type="ECO:0000313" key="4">
    <source>
        <dbReference type="Proteomes" id="UP000198706"/>
    </source>
</evidence>
<dbReference type="GO" id="GO:0005829">
    <property type="term" value="C:cytosol"/>
    <property type="evidence" value="ECO:0007669"/>
    <property type="project" value="TreeGrafter"/>
</dbReference>
<dbReference type="Gene3D" id="3.40.50.12780">
    <property type="entry name" value="N-terminal domain of ligase-like"/>
    <property type="match status" value="1"/>
</dbReference>
<dbReference type="Proteomes" id="UP000198706">
    <property type="component" value="Unassembled WGS sequence"/>
</dbReference>
<dbReference type="STRING" id="137658.SAMN05216186_10742"/>
<name>A0A1G9BVW5_9PSED</name>
<evidence type="ECO:0000313" key="3">
    <source>
        <dbReference type="EMBL" id="SDK43628.1"/>
    </source>
</evidence>
<evidence type="ECO:0000259" key="2">
    <source>
        <dbReference type="Pfam" id="PF00501"/>
    </source>
</evidence>
<organism evidence="3 4">
    <name type="scientific">Pseudomonas indica</name>
    <dbReference type="NCBI Taxonomy" id="137658"/>
    <lineage>
        <taxon>Bacteria</taxon>
        <taxon>Pseudomonadati</taxon>
        <taxon>Pseudomonadota</taxon>
        <taxon>Gammaproteobacteria</taxon>
        <taxon>Pseudomonadales</taxon>
        <taxon>Pseudomonadaceae</taxon>
        <taxon>Pseudomonas</taxon>
    </lineage>
</organism>
<proteinExistence type="predicted"/>
<reference evidence="3 4" key="1">
    <citation type="submission" date="2016-10" db="EMBL/GenBank/DDBJ databases">
        <authorList>
            <person name="de Groot N.N."/>
        </authorList>
    </citation>
    <scope>NUCLEOTIDE SEQUENCE [LARGE SCALE GENOMIC DNA]</scope>
    <source>
        <strain evidence="3 4">JCM 21544</strain>
    </source>
</reference>
<evidence type="ECO:0000256" key="1">
    <source>
        <dbReference type="ARBA" id="ARBA00022990"/>
    </source>
</evidence>
<protein>
    <submittedName>
        <fullName evidence="3">Acetyl-CoA synthetase</fullName>
    </submittedName>
</protein>
<dbReference type="GO" id="GO:0006085">
    <property type="term" value="P:acetyl-CoA biosynthetic process"/>
    <property type="evidence" value="ECO:0007669"/>
    <property type="project" value="TreeGrafter"/>
</dbReference>
<dbReference type="AlphaFoldDB" id="A0A1G9BVW5"/>
<dbReference type="InterPro" id="IPR000873">
    <property type="entry name" value="AMP-dep_synth/lig_dom"/>
</dbReference>
<gene>
    <name evidence="3" type="ORF">SAMN05216186_10742</name>
</gene>
<dbReference type="SUPFAM" id="SSF56801">
    <property type="entry name" value="Acetyl-CoA synthetase-like"/>
    <property type="match status" value="1"/>
</dbReference>
<dbReference type="InterPro" id="IPR042099">
    <property type="entry name" value="ANL_N_sf"/>
</dbReference>
<dbReference type="Pfam" id="PF00501">
    <property type="entry name" value="AMP-binding"/>
    <property type="match status" value="1"/>
</dbReference>
<dbReference type="PANTHER" id="PTHR24095">
    <property type="entry name" value="ACETYL-COENZYME A SYNTHETASE"/>
    <property type="match status" value="1"/>
</dbReference>
<keyword evidence="4" id="KW-1185">Reference proteome</keyword>
<dbReference type="GO" id="GO:0003987">
    <property type="term" value="F:acetate-CoA ligase activity"/>
    <property type="evidence" value="ECO:0007669"/>
    <property type="project" value="TreeGrafter"/>
</dbReference>
<dbReference type="PANTHER" id="PTHR24095:SF14">
    <property type="entry name" value="ACETYL-COENZYME A SYNTHETASE 1"/>
    <property type="match status" value="1"/>
</dbReference>
<accession>A0A1G9BVW5</accession>
<dbReference type="EMBL" id="FNFD01000007">
    <property type="protein sequence ID" value="SDK43628.1"/>
    <property type="molecule type" value="Genomic_DNA"/>
</dbReference>
<sequence length="240" mass="26694">MRPALIEKNPEAMRVEPNWSACPETQAAFSWQAAARELAGLPGGGMNLAHEAVDRHALNGLRRHVALRILERSGGRRDVTYGQLSSLTNRFANVLTMLGMSVGDHLFVLCERSLELYLGVLGGLKNGCVVSPLFSAFGPEPLETRLRLGECRMLLTSEALYRRKVAALRERLPALEQVLVYNENGGPSSTEGGSICMNCWPRQRTISRWCIRPKTRRRCCISPVVPPVRRKGPCMCMARH</sequence>